<proteinExistence type="predicted"/>
<dbReference type="AlphaFoldDB" id="A0AAE1PBP4"/>
<keyword evidence="1" id="KW-0812">Transmembrane</keyword>
<reference evidence="2" key="1">
    <citation type="submission" date="2023-11" db="EMBL/GenBank/DDBJ databases">
        <title>Genome assemblies of two species of porcelain crab, Petrolisthes cinctipes and Petrolisthes manimaculis (Anomura: Porcellanidae).</title>
        <authorList>
            <person name="Angst P."/>
        </authorList>
    </citation>
    <scope>NUCLEOTIDE SEQUENCE</scope>
    <source>
        <strain evidence="2">PB745_02</strain>
        <tissue evidence="2">Gill</tissue>
    </source>
</reference>
<name>A0AAE1PBP4_9EUCA</name>
<gene>
    <name evidence="2" type="ORF">Pmani_023109</name>
</gene>
<organism evidence="2 3">
    <name type="scientific">Petrolisthes manimaculis</name>
    <dbReference type="NCBI Taxonomy" id="1843537"/>
    <lineage>
        <taxon>Eukaryota</taxon>
        <taxon>Metazoa</taxon>
        <taxon>Ecdysozoa</taxon>
        <taxon>Arthropoda</taxon>
        <taxon>Crustacea</taxon>
        <taxon>Multicrustacea</taxon>
        <taxon>Malacostraca</taxon>
        <taxon>Eumalacostraca</taxon>
        <taxon>Eucarida</taxon>
        <taxon>Decapoda</taxon>
        <taxon>Pleocyemata</taxon>
        <taxon>Anomura</taxon>
        <taxon>Galatheoidea</taxon>
        <taxon>Porcellanidae</taxon>
        <taxon>Petrolisthes</taxon>
    </lineage>
</organism>
<comment type="caution">
    <text evidence="2">The sequence shown here is derived from an EMBL/GenBank/DDBJ whole genome shotgun (WGS) entry which is preliminary data.</text>
</comment>
<keyword evidence="3" id="KW-1185">Reference proteome</keyword>
<dbReference type="EMBL" id="JAWZYT010002353">
    <property type="protein sequence ID" value="KAK4304966.1"/>
    <property type="molecule type" value="Genomic_DNA"/>
</dbReference>
<evidence type="ECO:0000256" key="1">
    <source>
        <dbReference type="SAM" id="Phobius"/>
    </source>
</evidence>
<feature type="transmembrane region" description="Helical" evidence="1">
    <location>
        <begin position="41"/>
        <end position="60"/>
    </location>
</feature>
<keyword evidence="1" id="KW-0472">Membrane</keyword>
<evidence type="ECO:0000313" key="3">
    <source>
        <dbReference type="Proteomes" id="UP001292094"/>
    </source>
</evidence>
<sequence>MEEEAAETQSAVSGGSMEEITLVSIRVGWFYFNPVSKRGRILHLVQMLVLPFIPIVALVTQNCLAMSTALKNQAAVADITLQVNDAVQIGELLRALQLERTEVGYYILSNASESLRYYRKHVEVQLEELQHQQL</sequence>
<evidence type="ECO:0000313" key="2">
    <source>
        <dbReference type="EMBL" id="KAK4304966.1"/>
    </source>
</evidence>
<accession>A0AAE1PBP4</accession>
<protein>
    <submittedName>
        <fullName evidence="2">Uncharacterized protein</fullName>
    </submittedName>
</protein>
<keyword evidence="1" id="KW-1133">Transmembrane helix</keyword>
<dbReference type="Proteomes" id="UP001292094">
    <property type="component" value="Unassembled WGS sequence"/>
</dbReference>